<evidence type="ECO:0000313" key="1">
    <source>
        <dbReference type="EMBL" id="KAI8011582.1"/>
    </source>
</evidence>
<accession>A0ACC0HDD1</accession>
<name>A0ACC0HDD1_9ERIC</name>
<dbReference type="EMBL" id="CM045762">
    <property type="protein sequence ID" value="KAI8011582.1"/>
    <property type="molecule type" value="Genomic_DNA"/>
</dbReference>
<keyword evidence="2" id="KW-1185">Reference proteome</keyword>
<gene>
    <name evidence="1" type="ORF">LOK49_LG06G01905</name>
</gene>
<evidence type="ECO:0000313" key="2">
    <source>
        <dbReference type="Proteomes" id="UP001060215"/>
    </source>
</evidence>
<dbReference type="Proteomes" id="UP001060215">
    <property type="component" value="Chromosome 5"/>
</dbReference>
<reference evidence="1 2" key="1">
    <citation type="journal article" date="2022" name="Plant J.">
        <title>Chromosome-level genome of Camellia lanceoleosa provides a valuable resource for understanding genome evolution and self-incompatibility.</title>
        <authorList>
            <person name="Gong W."/>
            <person name="Xiao S."/>
            <person name="Wang L."/>
            <person name="Liao Z."/>
            <person name="Chang Y."/>
            <person name="Mo W."/>
            <person name="Hu G."/>
            <person name="Li W."/>
            <person name="Zhao G."/>
            <person name="Zhu H."/>
            <person name="Hu X."/>
            <person name="Ji K."/>
            <person name="Xiang X."/>
            <person name="Song Q."/>
            <person name="Yuan D."/>
            <person name="Jin S."/>
            <person name="Zhang L."/>
        </authorList>
    </citation>
    <scope>NUCLEOTIDE SEQUENCE [LARGE SCALE GENOMIC DNA]</scope>
    <source>
        <strain evidence="1">SQ_2022a</strain>
    </source>
</reference>
<organism evidence="1 2">
    <name type="scientific">Camellia lanceoleosa</name>
    <dbReference type="NCBI Taxonomy" id="1840588"/>
    <lineage>
        <taxon>Eukaryota</taxon>
        <taxon>Viridiplantae</taxon>
        <taxon>Streptophyta</taxon>
        <taxon>Embryophyta</taxon>
        <taxon>Tracheophyta</taxon>
        <taxon>Spermatophyta</taxon>
        <taxon>Magnoliopsida</taxon>
        <taxon>eudicotyledons</taxon>
        <taxon>Gunneridae</taxon>
        <taxon>Pentapetalae</taxon>
        <taxon>asterids</taxon>
        <taxon>Ericales</taxon>
        <taxon>Theaceae</taxon>
        <taxon>Camellia</taxon>
    </lineage>
</organism>
<sequence length="1567" mass="175122">MMSSALIRRLGIGRSRLRSRDFKNMSIFPTIDKVTNIEYEEHKGRIAIGRLHAGVLRRGLDVQVCTMDETCRYVRVSELFVYEKFSRVAAQAVEAGDICAVCGIDDIQIGETIADKISGKPLPAIKVEEPTVKMAFSINTSPFVGREGKYVTSRNLRDRLYCELERNLAMKVEDGETADTFIISGRGTLHITILIENMRREGYEFMVGPPKVINKRVDDKLLEPYEIATVEVPEQHMGPVVELLGKRRGQMFDMQGLGLEGTTFLKYKIPTRGLLGLRNAILTASRGTAILNTIFDSYGPWAGDITTRDQGSLKPKKQKRNVHLKSNFWSSKLCFLRLDNEKFLTLIDAVVLDSSLDYSLDDCIEYIQEDELVEVTSLSIRICKNPKFSGKKMRWNSVVDYSSIYHVGQLVSCIVLQLGDDKKEGKRKIWLSLRLALLHKTLTLDVIQEGMSIEDHGYILHFGLPSFTGFMSKNSQPESREIRVNIGQLLQGVVKSVDKTRKVVYLSSDADMVSKCVTKELKGISIDLLIPGMMVNARVQSTLENGIMLSFLTYFTGTVDIFHLQKAFPTSNWKDDYNQNKKVNARILFIDPFTRAVGLTLNPHLVHNKAPPFLVKTGDIFDHSKVIRVDRGFGLLLEVPTSPIPTPAYVSVSDVADKDVRKLEKNFKQGSHVRVQILGFRHLEGLAMGVLKSSAFEGSVFTHSDVKPGMVVRAKVTVVDNFGAIVQFPSGVKSLCPLRHISEFEIAKPRKKFQVGAELQFRVLGCKSKRITVTHKKALVKSKLGIVSSYADATEGLITHGWITKIENHGCFVRFYNGVQGFASRSELGLEPGDDPTLLYHVEQVVKCRVTSSVPASRRINLSFVMTPARVTDDDVAKFGTIVSGVVERVTPHAAIVCVNAKGYTKGTISAEHLSDHQGLVGLMKSVLKPGYEFDQLLVLDDESNNLILTAKYSLIKSAKQLPAEVSQICPHSVIHGYVCNLIEFGCFVRYIERLTGFAPRSKATDDRRTNLFEAFYIGQSVRSYILDVSSETGRVTLSLKQSLCSSTDASFIQEYILLEEKIAKLQLSDSKSLGLNWVEDFSIGSVVEGKVSDVKDFGVVVSFEKYNDVFGFVTHYQLGELLWKLAFVDILREETSKVDINKKKRKKESHKELEVHQTVDAMVEIVKDTYLVLSIPQYNFAVGYASLTDYSTQKFPPRQYVNGQSVIATIMALPSPATAGRLLLLLKFVSEVTETSSSKRAKKKSGYDVGAVVQAEITEIKTLELKLKFGSGFHGRVLITEANDDNAVENPFKDFRIGQTLTAVIVSKTNKSENNRKNYQWELSIRPSLVTGSTEMGGKLGNEDFSYSIGQHVTGYVYKLDSEWIWLTISRHVKAQLHVLDSSREPTELQEFQKRYTVGKAISGYILSATKEKKLLRFVLRPIYSAPDRTLGCETIKIDDTSNHLNGNVTYHIHEGDVVGGRISKILPGVGGMLIKIDPHHYGKVHFTELTDLWVSDPLSGYHEGQFVKCKVLEISHSVKGTFQVDLSLRTTSDGIHSQKSTTVNNSELNNTIFCKPCKKYRGSSS</sequence>
<proteinExistence type="predicted"/>
<comment type="caution">
    <text evidence="1">The sequence shown here is derived from an EMBL/GenBank/DDBJ whole genome shotgun (WGS) entry which is preliminary data.</text>
</comment>
<protein>
    <submittedName>
        <fullName evidence="1">rRNA biogenesis protein RRP5</fullName>
    </submittedName>
</protein>